<dbReference type="PROSITE" id="PS50600">
    <property type="entry name" value="ULP_PROTEASE"/>
    <property type="match status" value="1"/>
</dbReference>
<feature type="domain" description="Ubiquitin-like protease family profile" evidence="5">
    <location>
        <begin position="501"/>
        <end position="667"/>
    </location>
</feature>
<dbReference type="InterPro" id="IPR003409">
    <property type="entry name" value="MORN"/>
</dbReference>
<dbReference type="OrthoDB" id="5065855at2759"/>
<dbReference type="PANTHER" id="PTHR46915:SF2">
    <property type="entry name" value="UBIQUITIN-LIKE PROTEASE 4"/>
    <property type="match status" value="1"/>
</dbReference>
<evidence type="ECO:0000256" key="2">
    <source>
        <dbReference type="ARBA" id="ARBA00022737"/>
    </source>
</evidence>
<comment type="caution">
    <text evidence="6">The sequence shown here is derived from an EMBL/GenBank/DDBJ whole genome shotgun (WGS) entry which is preliminary data.</text>
</comment>
<evidence type="ECO:0000256" key="4">
    <source>
        <dbReference type="ARBA" id="ARBA00022807"/>
    </source>
</evidence>
<dbReference type="PANTHER" id="PTHR46915">
    <property type="entry name" value="UBIQUITIN-LIKE PROTEASE 4-RELATED"/>
    <property type="match status" value="1"/>
</dbReference>
<name>A0A8S1S411_9CILI</name>
<evidence type="ECO:0000256" key="1">
    <source>
        <dbReference type="ARBA" id="ARBA00022670"/>
    </source>
</evidence>
<dbReference type="SMART" id="SM00698">
    <property type="entry name" value="MORN"/>
    <property type="match status" value="2"/>
</dbReference>
<reference evidence="6" key="1">
    <citation type="submission" date="2021-01" db="EMBL/GenBank/DDBJ databases">
        <authorList>
            <consortium name="Genoscope - CEA"/>
            <person name="William W."/>
        </authorList>
    </citation>
    <scope>NUCLEOTIDE SEQUENCE</scope>
</reference>
<keyword evidence="7" id="KW-1185">Reference proteome</keyword>
<evidence type="ECO:0000313" key="6">
    <source>
        <dbReference type="EMBL" id="CAD8135038.1"/>
    </source>
</evidence>
<dbReference type="InterPro" id="IPR003653">
    <property type="entry name" value="Peptidase_C48_C"/>
</dbReference>
<accession>A0A8S1S411</accession>
<gene>
    <name evidence="6" type="ORF">PPENT_87.1.T0040022</name>
</gene>
<evidence type="ECO:0000313" key="7">
    <source>
        <dbReference type="Proteomes" id="UP000689195"/>
    </source>
</evidence>
<keyword evidence="1" id="KW-0645">Protease</keyword>
<dbReference type="Proteomes" id="UP000689195">
    <property type="component" value="Unassembled WGS sequence"/>
</dbReference>
<dbReference type="EMBL" id="CAJJDO010000004">
    <property type="protein sequence ID" value="CAD8135038.1"/>
    <property type="molecule type" value="Genomic_DNA"/>
</dbReference>
<organism evidence="6 7">
    <name type="scientific">Paramecium pentaurelia</name>
    <dbReference type="NCBI Taxonomy" id="43138"/>
    <lineage>
        <taxon>Eukaryota</taxon>
        <taxon>Sar</taxon>
        <taxon>Alveolata</taxon>
        <taxon>Ciliophora</taxon>
        <taxon>Intramacronucleata</taxon>
        <taxon>Oligohymenophorea</taxon>
        <taxon>Peniculida</taxon>
        <taxon>Parameciidae</taxon>
        <taxon>Paramecium</taxon>
    </lineage>
</organism>
<keyword evidence="2" id="KW-0677">Repeat</keyword>
<dbReference type="AlphaFoldDB" id="A0A8S1S411"/>
<keyword evidence="3" id="KW-0378">Hydrolase</keyword>
<sequence length="712" mass="84545">MQINKEQIEQYHNQCYKEQQRKKKYILIIEILDIIRQDFSQMETENNQKMNFQEYVKWAFEENKNTMQNQKQEELLFQSLNSIDGDDMGDVIWLFRKCSTKNQLDNQNTLFLEKMYILNHIINFLLTIIHYSKSTQQVITKLMRSIGIIIKQVELQLFHLEDKELLSIVYEREKIQRLEEINKQDFRILFQIIFELKEISEEQYKNISDLSIFFSEKDKGTESSPSSLKQNFGVIMAQINQSKEIDLIKIEQTKQQEKKQKLKKPNEQQLIKNQQQQIKLCKVIYGQNTKKIILLENGSIVTGNIWISYQDQYLIPLSVSLYTHVEYFNQGIEHMNEDQLFRKDVVLSYLGPVNNHFNPNVSKAQYELNILGKLTQNREGQNYQYEGCFNDGFFDGQGKLYIANNLQYKGEYRVGMKHGEGIELYHKDYYLEGNYECGRKNGVFRLTQKIADKIWQVKQQEPQKLYKNGIEVNNQNQGYQFELKKKSSLAPSRILLNYGEYGINNFQLKSLQPGRWLNSSIIDIVIGQILILRFKIMDKINNDYNTVFINCNLFQDIFGSLVTKGDGIQTQIFQQIIDSQKKQNKTFRFVFYFNLDRGHFLSVVYENKKLYLIDSMKDKKENLLYQMKKLLNSFNFQVEGDWQDFQVSQQNNSYDCGVYTIYYISQIIKNIDQSIPKMIQNKCFNVEQSRINYVRYLLANNFLQFGIELLQI</sequence>
<evidence type="ECO:0000259" key="5">
    <source>
        <dbReference type="PROSITE" id="PS50600"/>
    </source>
</evidence>
<proteinExistence type="predicted"/>
<dbReference type="GO" id="GO:0006508">
    <property type="term" value="P:proteolysis"/>
    <property type="evidence" value="ECO:0007669"/>
    <property type="project" value="UniProtKB-KW"/>
</dbReference>
<protein>
    <recommendedName>
        <fullName evidence="5">Ubiquitin-like protease family profile domain-containing protein</fullName>
    </recommendedName>
</protein>
<keyword evidence="4" id="KW-0788">Thiol protease</keyword>
<evidence type="ECO:0000256" key="3">
    <source>
        <dbReference type="ARBA" id="ARBA00022801"/>
    </source>
</evidence>
<dbReference type="GO" id="GO:0008234">
    <property type="term" value="F:cysteine-type peptidase activity"/>
    <property type="evidence" value="ECO:0007669"/>
    <property type="project" value="UniProtKB-KW"/>
</dbReference>